<dbReference type="EMBL" id="QQBB01000007">
    <property type="protein sequence ID" value="RDI57338.1"/>
    <property type="molecule type" value="Genomic_DNA"/>
</dbReference>
<reference evidence="5 6" key="1">
    <citation type="submission" date="2018-07" db="EMBL/GenBank/DDBJ databases">
        <title>Genomic Encyclopedia of Type Strains, Phase IV (KMG-IV): sequencing the most valuable type-strain genomes for metagenomic binning, comparative biology and taxonomic classification.</title>
        <authorList>
            <person name="Goeker M."/>
        </authorList>
    </citation>
    <scope>NUCLEOTIDE SEQUENCE [LARGE SCALE GENOMIC DNA]</scope>
    <source>
        <strain evidence="5 6">DSM 14364</strain>
    </source>
</reference>
<gene>
    <name evidence="5" type="ORF">DES45_107258</name>
</gene>
<sequence>MAEAAFSAVAQSFLTVQVGGERFAIPASDVAEVIRPPAVTRVPLGPASLVGVANLRGAVMPVVSLHSLLGVEKKPSANARVVVVDRGAPVGLMIDGVASLDTSGDGDAPARMIDLDALLLRDFGRFARRSRHGQDASANAFREQSDAARDETALVCFVVGNQDFALPLASVHEVVAIPSGITALPQADAVTLGVMALRGHLLPLLSLRALLALHAGGRTGSRARVVVVRIGAGLVGLAVDGMKEILRVPSDDIDPVPAILTRGSAEAQIQGICRLEGGKRLVSILSTEHLVRDQALTEQILSRAENDHAMGTSSDPSEADEQFIVFRLGGEEYGLPVASVDEVVRMPETLARLPKAPDFIEGVMNLRGRVLPVIDQRRRFRFEERGERRRERVVVVRIEHMLAGFVVDGVSEVLRIPQSLLRPTPDLAGGGAQAIDRVANIEIEGRMILLLNPRELLDRAEKDLLAAMDGDNPERPAS</sequence>
<feature type="domain" description="CheW-like" evidence="4">
    <location>
        <begin position="10"/>
        <end position="147"/>
    </location>
</feature>
<dbReference type="InterPro" id="IPR036061">
    <property type="entry name" value="CheW-like_dom_sf"/>
</dbReference>
<dbReference type="SUPFAM" id="SSF50341">
    <property type="entry name" value="CheW-like"/>
    <property type="match status" value="3"/>
</dbReference>
<evidence type="ECO:0000313" key="6">
    <source>
        <dbReference type="Proteomes" id="UP000254925"/>
    </source>
</evidence>
<dbReference type="AlphaFoldDB" id="A0A370HHF4"/>
<proteinExistence type="predicted"/>
<dbReference type="SMART" id="SM00260">
    <property type="entry name" value="CheW"/>
    <property type="match status" value="3"/>
</dbReference>
<comment type="subcellular location">
    <subcellularLocation>
        <location evidence="1">Cytoplasm</location>
    </subcellularLocation>
</comment>
<name>A0A370HHF4_9HYPH</name>
<dbReference type="PROSITE" id="PS50851">
    <property type="entry name" value="CHEW"/>
    <property type="match status" value="3"/>
</dbReference>
<dbReference type="RefSeq" id="WP_170151560.1">
    <property type="nucleotide sequence ID" value="NZ_QQBB01000007.1"/>
</dbReference>
<evidence type="ECO:0000313" key="5">
    <source>
        <dbReference type="EMBL" id="RDI57338.1"/>
    </source>
</evidence>
<dbReference type="Gene3D" id="2.40.50.180">
    <property type="entry name" value="CheA-289, Domain 4"/>
    <property type="match status" value="3"/>
</dbReference>
<feature type="domain" description="CheW-like" evidence="4">
    <location>
        <begin position="320"/>
        <end position="462"/>
    </location>
</feature>
<protein>
    <recommendedName>
        <fullName evidence="2">Chemotaxis protein CheW</fullName>
    </recommendedName>
</protein>
<dbReference type="GO" id="GO:0007165">
    <property type="term" value="P:signal transduction"/>
    <property type="evidence" value="ECO:0007669"/>
    <property type="project" value="InterPro"/>
</dbReference>
<dbReference type="InterPro" id="IPR039315">
    <property type="entry name" value="CheW"/>
</dbReference>
<dbReference type="GO" id="GO:0005829">
    <property type="term" value="C:cytosol"/>
    <property type="evidence" value="ECO:0007669"/>
    <property type="project" value="TreeGrafter"/>
</dbReference>
<dbReference type="Proteomes" id="UP000254925">
    <property type="component" value="Unassembled WGS sequence"/>
</dbReference>
<accession>A0A370HHF4</accession>
<evidence type="ECO:0000256" key="3">
    <source>
        <dbReference type="ARBA" id="ARBA00022490"/>
    </source>
</evidence>
<dbReference type="Pfam" id="PF01584">
    <property type="entry name" value="CheW"/>
    <property type="match status" value="3"/>
</dbReference>
<evidence type="ECO:0000259" key="4">
    <source>
        <dbReference type="PROSITE" id="PS50851"/>
    </source>
</evidence>
<comment type="caution">
    <text evidence="5">The sequence shown here is derived from an EMBL/GenBank/DDBJ whole genome shotgun (WGS) entry which is preliminary data.</text>
</comment>
<keyword evidence="3" id="KW-0963">Cytoplasm</keyword>
<organism evidence="5 6">
    <name type="scientific">Microvirga subterranea</name>
    <dbReference type="NCBI Taxonomy" id="186651"/>
    <lineage>
        <taxon>Bacteria</taxon>
        <taxon>Pseudomonadati</taxon>
        <taxon>Pseudomonadota</taxon>
        <taxon>Alphaproteobacteria</taxon>
        <taxon>Hyphomicrobiales</taxon>
        <taxon>Methylobacteriaceae</taxon>
        <taxon>Microvirga</taxon>
    </lineage>
</organism>
<dbReference type="InterPro" id="IPR002545">
    <property type="entry name" value="CheW-lke_dom"/>
</dbReference>
<keyword evidence="6" id="KW-1185">Reference proteome</keyword>
<evidence type="ECO:0000256" key="2">
    <source>
        <dbReference type="ARBA" id="ARBA00021483"/>
    </source>
</evidence>
<feature type="domain" description="CheW-like" evidence="4">
    <location>
        <begin position="151"/>
        <end position="296"/>
    </location>
</feature>
<dbReference type="PANTHER" id="PTHR22617">
    <property type="entry name" value="CHEMOTAXIS SENSOR HISTIDINE KINASE-RELATED"/>
    <property type="match status" value="1"/>
</dbReference>
<dbReference type="PANTHER" id="PTHR22617:SF45">
    <property type="entry name" value="CHEMOTAXIS PROTEIN CHEW"/>
    <property type="match status" value="1"/>
</dbReference>
<dbReference type="Gene3D" id="2.30.30.40">
    <property type="entry name" value="SH3 Domains"/>
    <property type="match status" value="2"/>
</dbReference>
<evidence type="ECO:0000256" key="1">
    <source>
        <dbReference type="ARBA" id="ARBA00004496"/>
    </source>
</evidence>
<dbReference type="GO" id="GO:0006935">
    <property type="term" value="P:chemotaxis"/>
    <property type="evidence" value="ECO:0007669"/>
    <property type="project" value="InterPro"/>
</dbReference>